<dbReference type="PANTHER" id="PTHR30126">
    <property type="entry name" value="HTH-TYPE TRANSCRIPTIONAL REGULATOR"/>
    <property type="match status" value="1"/>
</dbReference>
<evidence type="ECO:0000256" key="1">
    <source>
        <dbReference type="ARBA" id="ARBA00009437"/>
    </source>
</evidence>
<dbReference type="EMBL" id="RKHR01000004">
    <property type="protein sequence ID" value="ROS02069.1"/>
    <property type="molecule type" value="Genomic_DNA"/>
</dbReference>
<dbReference type="Pfam" id="PF00126">
    <property type="entry name" value="HTH_1"/>
    <property type="match status" value="1"/>
</dbReference>
<dbReference type="SUPFAM" id="SSF53850">
    <property type="entry name" value="Periplasmic binding protein-like II"/>
    <property type="match status" value="1"/>
</dbReference>
<evidence type="ECO:0000313" key="7">
    <source>
        <dbReference type="Proteomes" id="UP000275394"/>
    </source>
</evidence>
<keyword evidence="4" id="KW-0804">Transcription</keyword>
<dbReference type="Pfam" id="PF03466">
    <property type="entry name" value="LysR_substrate"/>
    <property type="match status" value="1"/>
</dbReference>
<dbReference type="AlphaFoldDB" id="A0A3N2DR44"/>
<dbReference type="Proteomes" id="UP000275394">
    <property type="component" value="Unassembled WGS sequence"/>
</dbReference>
<evidence type="ECO:0000256" key="4">
    <source>
        <dbReference type="ARBA" id="ARBA00023163"/>
    </source>
</evidence>
<dbReference type="CDD" id="cd05466">
    <property type="entry name" value="PBP2_LTTR_substrate"/>
    <property type="match status" value="1"/>
</dbReference>
<dbReference type="InterPro" id="IPR036388">
    <property type="entry name" value="WH-like_DNA-bd_sf"/>
</dbReference>
<dbReference type="GO" id="GO:0003700">
    <property type="term" value="F:DNA-binding transcription factor activity"/>
    <property type="evidence" value="ECO:0007669"/>
    <property type="project" value="InterPro"/>
</dbReference>
<comment type="caution">
    <text evidence="6">The sequence shown here is derived from an EMBL/GenBank/DDBJ whole genome shotgun (WGS) entry which is preliminary data.</text>
</comment>
<dbReference type="Gene3D" id="1.10.10.10">
    <property type="entry name" value="Winged helix-like DNA-binding domain superfamily/Winged helix DNA-binding domain"/>
    <property type="match status" value="1"/>
</dbReference>
<dbReference type="PROSITE" id="PS50931">
    <property type="entry name" value="HTH_LYSR"/>
    <property type="match status" value="1"/>
</dbReference>
<dbReference type="PANTHER" id="PTHR30126:SF94">
    <property type="entry name" value="LYSR FAMILY TRANSCRIPTIONAL REGULATOR"/>
    <property type="match status" value="1"/>
</dbReference>
<reference evidence="6 7" key="1">
    <citation type="submission" date="2018-11" db="EMBL/GenBank/DDBJ databases">
        <title>Genomic Encyclopedia of Type Strains, Phase IV (KMG-IV): sequencing the most valuable type-strain genomes for metagenomic binning, comparative biology and taxonomic classification.</title>
        <authorList>
            <person name="Goeker M."/>
        </authorList>
    </citation>
    <scope>NUCLEOTIDE SEQUENCE [LARGE SCALE GENOMIC DNA]</scope>
    <source>
        <strain evidence="6 7">DSM 100316</strain>
    </source>
</reference>
<dbReference type="PRINTS" id="PR00039">
    <property type="entry name" value="HTHLYSR"/>
</dbReference>
<evidence type="ECO:0000313" key="6">
    <source>
        <dbReference type="EMBL" id="ROS02069.1"/>
    </source>
</evidence>
<keyword evidence="7" id="KW-1185">Reference proteome</keyword>
<proteinExistence type="inferred from homology"/>
<keyword evidence="2" id="KW-0805">Transcription regulation</keyword>
<dbReference type="InterPro" id="IPR036390">
    <property type="entry name" value="WH_DNA-bd_sf"/>
</dbReference>
<evidence type="ECO:0000259" key="5">
    <source>
        <dbReference type="PROSITE" id="PS50931"/>
    </source>
</evidence>
<dbReference type="OrthoDB" id="9808620at2"/>
<evidence type="ECO:0000256" key="3">
    <source>
        <dbReference type="ARBA" id="ARBA00023125"/>
    </source>
</evidence>
<accession>A0A3N2DR44</accession>
<feature type="domain" description="HTH lysR-type" evidence="5">
    <location>
        <begin position="7"/>
        <end position="64"/>
    </location>
</feature>
<keyword evidence="3 6" id="KW-0238">DNA-binding</keyword>
<dbReference type="InterPro" id="IPR000847">
    <property type="entry name" value="LysR_HTH_N"/>
</dbReference>
<gene>
    <name evidence="6" type="ORF">EDC56_2520</name>
</gene>
<dbReference type="RefSeq" id="WP_148059404.1">
    <property type="nucleotide sequence ID" value="NZ_RKHR01000004.1"/>
</dbReference>
<evidence type="ECO:0000256" key="2">
    <source>
        <dbReference type="ARBA" id="ARBA00023015"/>
    </source>
</evidence>
<dbReference type="Gene3D" id="3.40.190.290">
    <property type="match status" value="1"/>
</dbReference>
<dbReference type="GO" id="GO:0000976">
    <property type="term" value="F:transcription cis-regulatory region binding"/>
    <property type="evidence" value="ECO:0007669"/>
    <property type="project" value="TreeGrafter"/>
</dbReference>
<sequence>MLNKKTISLPQMRSFCALAKYRSFKLAAEKLLISQPSLVNQIATIEEVFNTKLFIRQRENNRLTELGLELLPSFQGALNHLKDAEYTLLARSSMQAGEISLAAVSPYRVSLLIKEFNQLYPNIKVKVSFSSSEQVQNLLSMGEVDAAFLVQEQSVPGQQAFFFYEYSLVAMVPKSHPLAVKETLSIDDFDGAAYLSREDGSLTRSLFETALRDRQVIPNRLYELGSRESIREAVAQGLGISVVANYEHVPHDNIRLIDFSDIELTAKSTLVVPNERVSTPLIRALINVVDHCRQN</sequence>
<dbReference type="SUPFAM" id="SSF46785">
    <property type="entry name" value="Winged helix' DNA-binding domain"/>
    <property type="match status" value="1"/>
</dbReference>
<comment type="similarity">
    <text evidence="1">Belongs to the LysR transcriptional regulatory family.</text>
</comment>
<name>A0A3N2DR44_9GAMM</name>
<dbReference type="InterPro" id="IPR005119">
    <property type="entry name" value="LysR_subst-bd"/>
</dbReference>
<protein>
    <submittedName>
        <fullName evidence="6">DNA-binding transcriptional LysR family regulator</fullName>
    </submittedName>
</protein>
<organism evidence="6 7">
    <name type="scientific">Sinobacterium caligoides</name>
    <dbReference type="NCBI Taxonomy" id="933926"/>
    <lineage>
        <taxon>Bacteria</taxon>
        <taxon>Pseudomonadati</taxon>
        <taxon>Pseudomonadota</taxon>
        <taxon>Gammaproteobacteria</taxon>
        <taxon>Cellvibrionales</taxon>
        <taxon>Spongiibacteraceae</taxon>
        <taxon>Sinobacterium</taxon>
    </lineage>
</organism>